<feature type="compositionally biased region" description="Acidic residues" evidence="1">
    <location>
        <begin position="54"/>
        <end position="69"/>
    </location>
</feature>
<evidence type="ECO:0000313" key="3">
    <source>
        <dbReference type="Proteomes" id="UP001201980"/>
    </source>
</evidence>
<name>A0AAD5RWH3_9PEZI</name>
<keyword evidence="3" id="KW-1185">Reference proteome</keyword>
<dbReference type="Proteomes" id="UP001201980">
    <property type="component" value="Unassembled WGS sequence"/>
</dbReference>
<comment type="caution">
    <text evidence="2">The sequence shown here is derived from an EMBL/GenBank/DDBJ whole genome shotgun (WGS) entry which is preliminary data.</text>
</comment>
<evidence type="ECO:0000313" key="2">
    <source>
        <dbReference type="EMBL" id="KAJ2905768.1"/>
    </source>
</evidence>
<evidence type="ECO:0000256" key="1">
    <source>
        <dbReference type="SAM" id="MobiDB-lite"/>
    </source>
</evidence>
<organism evidence="2 3">
    <name type="scientific">Zalerion maritima</name>
    <dbReference type="NCBI Taxonomy" id="339359"/>
    <lineage>
        <taxon>Eukaryota</taxon>
        <taxon>Fungi</taxon>
        <taxon>Dikarya</taxon>
        <taxon>Ascomycota</taxon>
        <taxon>Pezizomycotina</taxon>
        <taxon>Sordariomycetes</taxon>
        <taxon>Lulworthiomycetidae</taxon>
        <taxon>Lulworthiales</taxon>
        <taxon>Lulworthiaceae</taxon>
        <taxon>Zalerion</taxon>
    </lineage>
</organism>
<accession>A0AAD5RWH3</accession>
<feature type="region of interest" description="Disordered" evidence="1">
    <location>
        <begin position="1"/>
        <end position="73"/>
    </location>
</feature>
<reference evidence="2" key="1">
    <citation type="submission" date="2022-07" db="EMBL/GenBank/DDBJ databases">
        <title>Draft genome sequence of Zalerion maritima ATCC 34329, a (micro)plastics degrading marine fungus.</title>
        <authorList>
            <person name="Paco A."/>
            <person name="Goncalves M.F.M."/>
            <person name="Rocha-Santos T.A.P."/>
            <person name="Alves A."/>
        </authorList>
    </citation>
    <scope>NUCLEOTIDE SEQUENCE</scope>
    <source>
        <strain evidence="2">ATCC 34329</strain>
    </source>
</reference>
<protein>
    <submittedName>
        <fullName evidence="2">Uncharacterized protein</fullName>
    </submittedName>
</protein>
<dbReference type="AlphaFoldDB" id="A0AAD5RWH3"/>
<gene>
    <name evidence="2" type="ORF">MKZ38_004445</name>
</gene>
<proteinExistence type="predicted"/>
<sequence length="111" mass="11639">MYGIASHHPSPPERGARITPRPSGKPAQLRRGRGACGVSSAPENCDQAGRQAGEDDDDDESGETEDDPDDVARGEVYVAAVVVAAARGDEAAASAPGSEVWFSFLTLLNWD</sequence>
<dbReference type="EMBL" id="JAKWBI020000025">
    <property type="protein sequence ID" value="KAJ2905768.1"/>
    <property type="molecule type" value="Genomic_DNA"/>
</dbReference>